<accession>A0AAU7D4D0</accession>
<dbReference type="KEGG" id="epl:P4G45_09660"/>
<accession>A0AAU7CV17</accession>
<evidence type="ECO:0000313" key="2">
    <source>
        <dbReference type="EMBL" id="XBH08762.1"/>
    </source>
</evidence>
<dbReference type="RefSeq" id="WP_348266272.1">
    <property type="nucleotide sequence ID" value="NZ_CP121194.1"/>
</dbReference>
<evidence type="ECO:0008006" key="4">
    <source>
        <dbReference type="Google" id="ProtNLM"/>
    </source>
</evidence>
<protein>
    <recommendedName>
        <fullName evidence="4">Molecular chaperone DjlA</fullName>
    </recommendedName>
</protein>
<name>A0AAU7CV17_9BACT</name>
<proteinExistence type="predicted"/>
<organism evidence="2">
    <name type="scientific">Edaphobacter paludis</name>
    <dbReference type="NCBI Taxonomy" id="3035702"/>
    <lineage>
        <taxon>Bacteria</taxon>
        <taxon>Pseudomonadati</taxon>
        <taxon>Acidobacteriota</taxon>
        <taxon>Terriglobia</taxon>
        <taxon>Terriglobales</taxon>
        <taxon>Acidobacteriaceae</taxon>
        <taxon>Edaphobacter</taxon>
    </lineage>
</organism>
<dbReference type="EMBL" id="CP121194">
    <property type="protein sequence ID" value="XBH08762.1"/>
    <property type="molecule type" value="Genomic_DNA"/>
</dbReference>
<sequence length="52" mass="5348">MNRMGIGVAIVIAIGPAMGAAIGVVLGLAMNRAQRYLNYLRACPETMGLGAT</sequence>
<evidence type="ECO:0000256" key="1">
    <source>
        <dbReference type="SAM" id="Phobius"/>
    </source>
</evidence>
<dbReference type="EMBL" id="CP121195">
    <property type="protein sequence ID" value="XBH11983.1"/>
    <property type="molecule type" value="Genomic_DNA"/>
</dbReference>
<keyword evidence="1" id="KW-0812">Transmembrane</keyword>
<gene>
    <name evidence="2" type="ORF">P4G45_09660</name>
    <name evidence="3" type="ORF">P8936_09685</name>
</gene>
<keyword evidence="1" id="KW-0472">Membrane</keyword>
<feature type="transmembrane region" description="Helical" evidence="1">
    <location>
        <begin position="6"/>
        <end position="29"/>
    </location>
</feature>
<evidence type="ECO:0000313" key="3">
    <source>
        <dbReference type="EMBL" id="XBH11983.1"/>
    </source>
</evidence>
<dbReference type="AlphaFoldDB" id="A0AAU7CV17"/>
<reference evidence="2" key="1">
    <citation type="submission" date="2023-03" db="EMBL/GenBank/DDBJ databases">
        <title>Edaphobacter sp.</title>
        <authorList>
            <person name="Huber K.J."/>
            <person name="Papendorf J."/>
            <person name="Pilke C."/>
            <person name="Bunk B."/>
            <person name="Sproeer C."/>
            <person name="Pester M."/>
        </authorList>
    </citation>
    <scope>NUCLEOTIDE SEQUENCE</scope>
    <source>
        <strain evidence="2">DSM 109919</strain>
        <strain evidence="3">DSM 109920</strain>
    </source>
</reference>
<keyword evidence="1" id="KW-1133">Transmembrane helix</keyword>